<feature type="compositionally biased region" description="Pro residues" evidence="1">
    <location>
        <begin position="31"/>
        <end position="44"/>
    </location>
</feature>
<organism evidence="3 4">
    <name type="scientific">Nannocystis exedens</name>
    <dbReference type="NCBI Taxonomy" id="54"/>
    <lineage>
        <taxon>Bacteria</taxon>
        <taxon>Pseudomonadati</taxon>
        <taxon>Myxococcota</taxon>
        <taxon>Polyangia</taxon>
        <taxon>Nannocystales</taxon>
        <taxon>Nannocystaceae</taxon>
        <taxon>Nannocystis</taxon>
    </lineage>
</organism>
<keyword evidence="4" id="KW-1185">Reference proteome</keyword>
<evidence type="ECO:0000313" key="4">
    <source>
        <dbReference type="Proteomes" id="UP000199400"/>
    </source>
</evidence>
<feature type="region of interest" description="Disordered" evidence="1">
    <location>
        <begin position="23"/>
        <end position="50"/>
    </location>
</feature>
<keyword evidence="2" id="KW-0732">Signal</keyword>
<dbReference type="AlphaFoldDB" id="A0A1I1WC96"/>
<accession>A0A1I1WC96</accession>
<evidence type="ECO:0000256" key="2">
    <source>
        <dbReference type="SAM" id="SignalP"/>
    </source>
</evidence>
<gene>
    <name evidence="3" type="ORF">SAMN02745121_02200</name>
</gene>
<dbReference type="STRING" id="54.SAMN02745121_02200"/>
<dbReference type="Proteomes" id="UP000199400">
    <property type="component" value="Unassembled WGS sequence"/>
</dbReference>
<proteinExistence type="predicted"/>
<evidence type="ECO:0000313" key="3">
    <source>
        <dbReference type="EMBL" id="SFD92008.1"/>
    </source>
</evidence>
<dbReference type="EMBL" id="FOMX01000006">
    <property type="protein sequence ID" value="SFD92008.1"/>
    <property type="molecule type" value="Genomic_DNA"/>
</dbReference>
<protein>
    <recommendedName>
        <fullName evidence="5">Cytochrome c domain-containing protein</fullName>
    </recommendedName>
</protein>
<evidence type="ECO:0008006" key="5">
    <source>
        <dbReference type="Google" id="ProtNLM"/>
    </source>
</evidence>
<feature type="chain" id="PRO_5011515161" description="Cytochrome c domain-containing protein" evidence="2">
    <location>
        <begin position="21"/>
        <end position="514"/>
    </location>
</feature>
<feature type="signal peptide" evidence="2">
    <location>
        <begin position="1"/>
        <end position="20"/>
    </location>
</feature>
<dbReference type="PROSITE" id="PS51257">
    <property type="entry name" value="PROKAR_LIPOPROTEIN"/>
    <property type="match status" value="1"/>
</dbReference>
<sequence>MLARTLHLNLLLLTAAVAAAGCDPSDSLDPEPGPSPKSPGPAPLAAPDKGGQLCGDDIELDLRRSLVLSEFTVMEPFTFTRVMTQILSTSPAPAVTPTVLYQRWWDFFNEKPGVHPDAFHCDDELVDGSPAMGAFPHACPRPEGRLADTDPFDDPANNPDAYIALGVFNRFDLAPLDGSNCGEYRIVFAKQSGLFDPNDRNLIIFEATLPNPNPSCGIEGCRPIAQFWADLSQIDDITEIRDRVEDFYFVDAAGAGPVVHADNYGPKGGQIRTNMFMNGPNAWQLRQFEFVHDCGDSACIKPTLLKDNPFPELFQDDSPWPGAEAFQEWFVRQVPNLEKAGSNLFFTTDVGTFASGASNSEGEFDNYRIQSGFSGSFRQKIEDAITVPGLTADNIINRALALSCAGCHEHNNFGENLDFGDGLPWEPSLGFVHISEEFTAEGPFGTRFPLSDAVRFVFLPHRGEVLQNFLSETACEPCTEKGVKQFGPPDPSKFLLDGFDSVDGMTIGGPRSGH</sequence>
<reference evidence="4" key="1">
    <citation type="submission" date="2016-10" db="EMBL/GenBank/DDBJ databases">
        <authorList>
            <person name="Varghese N."/>
            <person name="Submissions S."/>
        </authorList>
    </citation>
    <scope>NUCLEOTIDE SEQUENCE [LARGE SCALE GENOMIC DNA]</scope>
    <source>
        <strain evidence="4">ATCC 25963</strain>
    </source>
</reference>
<name>A0A1I1WC96_9BACT</name>
<evidence type="ECO:0000256" key="1">
    <source>
        <dbReference type="SAM" id="MobiDB-lite"/>
    </source>
</evidence>